<comment type="caution">
    <text evidence="5">The sequence shown here is derived from an EMBL/GenBank/DDBJ whole genome shotgun (WGS) entry which is preliminary data.</text>
</comment>
<evidence type="ECO:0000256" key="3">
    <source>
        <dbReference type="SAM" id="SignalP"/>
    </source>
</evidence>
<evidence type="ECO:0000313" key="6">
    <source>
        <dbReference type="Proteomes" id="UP000249390"/>
    </source>
</evidence>
<dbReference type="InterPro" id="IPR032799">
    <property type="entry name" value="TAXi_C"/>
</dbReference>
<gene>
    <name evidence="5" type="ORF">DM860_013231</name>
</gene>
<evidence type="ECO:0000256" key="1">
    <source>
        <dbReference type="ARBA" id="ARBA00007447"/>
    </source>
</evidence>
<dbReference type="PRINTS" id="PR00792">
    <property type="entry name" value="PEPSIN"/>
</dbReference>
<dbReference type="GO" id="GO:0004190">
    <property type="term" value="F:aspartic-type endopeptidase activity"/>
    <property type="evidence" value="ECO:0007669"/>
    <property type="project" value="InterPro"/>
</dbReference>
<dbReference type="InterPro" id="IPR034164">
    <property type="entry name" value="Pepsin-like_dom"/>
</dbReference>
<dbReference type="GO" id="GO:0006508">
    <property type="term" value="P:proteolysis"/>
    <property type="evidence" value="ECO:0007669"/>
    <property type="project" value="InterPro"/>
</dbReference>
<proteinExistence type="inferred from homology"/>
<feature type="active site" evidence="2">
    <location>
        <position position="139"/>
    </location>
</feature>
<dbReference type="InterPro" id="IPR021109">
    <property type="entry name" value="Peptidase_aspartic_dom_sf"/>
</dbReference>
<organism evidence="5 6">
    <name type="scientific">Cuscuta australis</name>
    <dbReference type="NCBI Taxonomy" id="267555"/>
    <lineage>
        <taxon>Eukaryota</taxon>
        <taxon>Viridiplantae</taxon>
        <taxon>Streptophyta</taxon>
        <taxon>Embryophyta</taxon>
        <taxon>Tracheophyta</taxon>
        <taxon>Spermatophyta</taxon>
        <taxon>Magnoliopsida</taxon>
        <taxon>eudicotyledons</taxon>
        <taxon>Gunneridae</taxon>
        <taxon>Pentapetalae</taxon>
        <taxon>asterids</taxon>
        <taxon>lamiids</taxon>
        <taxon>Solanales</taxon>
        <taxon>Convolvulaceae</taxon>
        <taxon>Cuscuteae</taxon>
        <taxon>Cuscuta</taxon>
        <taxon>Cuscuta subgen. Grammica</taxon>
        <taxon>Cuscuta sect. Cleistogrammica</taxon>
    </lineage>
</organism>
<evidence type="ECO:0000259" key="4">
    <source>
        <dbReference type="PROSITE" id="PS51767"/>
    </source>
</evidence>
<name>A0A328DP73_9ASTE</name>
<sequence>MMSSGVLMLVNFIFLLSSHGIHPTFNTTNVKSVVATSNVKPGEEPKNHVVLRMRFFSSKHSPVFKPNTSFEHRVASEMNMSLHRIAYLEEKRIIASNFSSSKFTTQPDVTGMMSHGTSLSYLVMLCIGFEPDTQFLALDTGSSFVWVHCKPCQNLCGGSSRVEVTTYDPKLTDYNPNVPCDDHYCEYPGRLFTECNYDKNQCMYEIGYASGYSSGRMLVDTFFTSSGTNLGDFYFGCSDLACFPRNDEHFAKINGIFGVGTNKLSFMSQLSLQAYERQFSYCFERFPVDEYDVPVDNWKTDSTLVLGEPLMENGNWTPMYVDRGHYYVSIQEIWIGDKKLDAPIREIRRFPDNRGGALIDTGSTLNVLQSGTFKAFMDEINRLMSKREALGPTDDGRPCYGGYVESLRNFPLVRFVFVGRFCLNFKDGGSGFSSALLGASLQQSMYVNYDVKKKRIYFQEANCTSTIIDT</sequence>
<feature type="active site" evidence="2">
    <location>
        <position position="360"/>
    </location>
</feature>
<dbReference type="Gene3D" id="2.40.70.10">
    <property type="entry name" value="Acid Proteases"/>
    <property type="match status" value="2"/>
</dbReference>
<evidence type="ECO:0000313" key="5">
    <source>
        <dbReference type="EMBL" id="RAL47266.1"/>
    </source>
</evidence>
<dbReference type="InterPro" id="IPR032861">
    <property type="entry name" value="TAXi_N"/>
</dbReference>
<feature type="chain" id="PRO_5016272839" description="Peptidase A1 domain-containing protein" evidence="3">
    <location>
        <begin position="21"/>
        <end position="470"/>
    </location>
</feature>
<accession>A0A328DP73</accession>
<dbReference type="Pfam" id="PF14543">
    <property type="entry name" value="TAXi_N"/>
    <property type="match status" value="1"/>
</dbReference>
<dbReference type="PROSITE" id="PS51767">
    <property type="entry name" value="PEPTIDASE_A1"/>
    <property type="match status" value="1"/>
</dbReference>
<comment type="similarity">
    <text evidence="1">Belongs to the peptidase A1 family.</text>
</comment>
<dbReference type="InterPro" id="IPR001461">
    <property type="entry name" value="Aspartic_peptidase_A1"/>
</dbReference>
<dbReference type="Proteomes" id="UP000249390">
    <property type="component" value="Unassembled WGS sequence"/>
</dbReference>
<dbReference type="CDD" id="cd05471">
    <property type="entry name" value="pepsin_like"/>
    <property type="match status" value="1"/>
</dbReference>
<dbReference type="Pfam" id="PF14541">
    <property type="entry name" value="TAXi_C"/>
    <property type="match status" value="1"/>
</dbReference>
<dbReference type="PANTHER" id="PTHR13683">
    <property type="entry name" value="ASPARTYL PROTEASES"/>
    <property type="match status" value="1"/>
</dbReference>
<feature type="signal peptide" evidence="3">
    <location>
        <begin position="1"/>
        <end position="20"/>
    </location>
</feature>
<dbReference type="InterPro" id="IPR033121">
    <property type="entry name" value="PEPTIDASE_A1"/>
</dbReference>
<evidence type="ECO:0000256" key="2">
    <source>
        <dbReference type="PIRSR" id="PIRSR601461-1"/>
    </source>
</evidence>
<keyword evidence="3" id="KW-0732">Signal</keyword>
<dbReference type="AlphaFoldDB" id="A0A328DP73"/>
<dbReference type="PANTHER" id="PTHR13683:SF276">
    <property type="entry name" value="OS04G0535200 PROTEIN"/>
    <property type="match status" value="1"/>
</dbReference>
<protein>
    <recommendedName>
        <fullName evidence="4">Peptidase A1 domain-containing protein</fullName>
    </recommendedName>
</protein>
<reference evidence="5 6" key="1">
    <citation type="submission" date="2018-06" db="EMBL/GenBank/DDBJ databases">
        <title>The Genome of Cuscuta australis (Dodder) Provides Insight into the Evolution of Plant Parasitism.</title>
        <authorList>
            <person name="Liu H."/>
        </authorList>
    </citation>
    <scope>NUCLEOTIDE SEQUENCE [LARGE SCALE GENOMIC DNA]</scope>
    <source>
        <strain evidence="6">cv. Yunnan</strain>
        <tissue evidence="5">Vines</tissue>
    </source>
</reference>
<keyword evidence="6" id="KW-1185">Reference proteome</keyword>
<dbReference type="SUPFAM" id="SSF50630">
    <property type="entry name" value="Acid proteases"/>
    <property type="match status" value="1"/>
</dbReference>
<feature type="domain" description="Peptidase A1" evidence="4">
    <location>
        <begin position="121"/>
        <end position="459"/>
    </location>
</feature>
<dbReference type="EMBL" id="NQVE01000115">
    <property type="protein sequence ID" value="RAL47266.1"/>
    <property type="molecule type" value="Genomic_DNA"/>
</dbReference>